<reference evidence="2 3" key="1">
    <citation type="submission" date="2019-08" db="EMBL/GenBank/DDBJ databases">
        <title>Genomic characterization of a novel candidate phylum (ARYD3) from a high temperature, high salinity tertiary oil reservoir in north central Oklahoma, USA.</title>
        <authorList>
            <person name="Youssef N.H."/>
            <person name="Yadav A."/>
            <person name="Elshahed M.S."/>
        </authorList>
    </citation>
    <scope>NUCLEOTIDE SEQUENCE [LARGE SCALE GENOMIC DNA]</scope>
    <source>
        <strain evidence="2">ARYD1</strain>
    </source>
</reference>
<evidence type="ECO:0000256" key="1">
    <source>
        <dbReference type="SAM" id="Coils"/>
    </source>
</evidence>
<dbReference type="AlphaFoldDB" id="A0A5D0MQY0"/>
<dbReference type="EMBL" id="VSIV01000094">
    <property type="protein sequence ID" value="TYB33868.1"/>
    <property type="molecule type" value="Genomic_DNA"/>
</dbReference>
<evidence type="ECO:0000313" key="3">
    <source>
        <dbReference type="Proteomes" id="UP000323337"/>
    </source>
</evidence>
<proteinExistence type="predicted"/>
<name>A0A5D0MQY0_FLESI</name>
<comment type="caution">
    <text evidence="2">The sequence shown here is derived from an EMBL/GenBank/DDBJ whole genome shotgun (WGS) entry which is preliminary data.</text>
</comment>
<dbReference type="Proteomes" id="UP000323337">
    <property type="component" value="Unassembled WGS sequence"/>
</dbReference>
<protein>
    <submittedName>
        <fullName evidence="2">Uncharacterized protein</fullName>
    </submittedName>
</protein>
<evidence type="ECO:0000313" key="2">
    <source>
        <dbReference type="EMBL" id="TYB33868.1"/>
    </source>
</evidence>
<sequence length="85" mass="10175">MDFAPFVMKPDVWDVEGIDFSIPFNEKKYENDRQELNKIYAEIHNLKMQYKNNNSKKAELEEIKIILHHNRDMAKEMLAAFKSKN</sequence>
<organism evidence="2 3">
    <name type="scientific">Flexistipes sinusarabici</name>
    <dbReference type="NCBI Taxonomy" id="2352"/>
    <lineage>
        <taxon>Bacteria</taxon>
        <taxon>Pseudomonadati</taxon>
        <taxon>Deferribacterota</taxon>
        <taxon>Deferribacteres</taxon>
        <taxon>Deferribacterales</taxon>
        <taxon>Flexistipitaceae</taxon>
        <taxon>Flexistipes</taxon>
    </lineage>
</organism>
<keyword evidence="1" id="KW-0175">Coiled coil</keyword>
<gene>
    <name evidence="2" type="ORF">FXF49_04055</name>
</gene>
<feature type="coiled-coil region" evidence="1">
    <location>
        <begin position="29"/>
        <end position="63"/>
    </location>
</feature>
<accession>A0A5D0MQY0</accession>